<evidence type="ECO:0000256" key="1">
    <source>
        <dbReference type="ARBA" id="ARBA00004394"/>
    </source>
</evidence>
<keyword evidence="6" id="KW-0333">Golgi apparatus</keyword>
<evidence type="ECO:0000256" key="7">
    <source>
        <dbReference type="ARBA" id="ARBA00023055"/>
    </source>
</evidence>
<dbReference type="GO" id="GO:0031210">
    <property type="term" value="F:phosphatidylcholine binding"/>
    <property type="evidence" value="ECO:0007669"/>
    <property type="project" value="TreeGrafter"/>
</dbReference>
<dbReference type="AlphaFoldDB" id="A0AAX7URN9"/>
<organism evidence="16 17">
    <name type="scientific">Astatotilapia calliptera</name>
    <name type="common">Eastern happy</name>
    <name type="synonym">Chromis callipterus</name>
    <dbReference type="NCBI Taxonomy" id="8154"/>
    <lineage>
        <taxon>Eukaryota</taxon>
        <taxon>Metazoa</taxon>
        <taxon>Chordata</taxon>
        <taxon>Craniata</taxon>
        <taxon>Vertebrata</taxon>
        <taxon>Euteleostomi</taxon>
        <taxon>Actinopterygii</taxon>
        <taxon>Neopterygii</taxon>
        <taxon>Teleostei</taxon>
        <taxon>Neoteleostei</taxon>
        <taxon>Acanthomorphata</taxon>
        <taxon>Ovalentaria</taxon>
        <taxon>Cichlomorphae</taxon>
        <taxon>Cichliformes</taxon>
        <taxon>Cichlidae</taxon>
        <taxon>African cichlids</taxon>
        <taxon>Pseudocrenilabrinae</taxon>
        <taxon>Haplochromini</taxon>
        <taxon>Astatotilapia</taxon>
    </lineage>
</organism>
<evidence type="ECO:0000256" key="13">
    <source>
        <dbReference type="ARBA" id="ARBA00038104"/>
    </source>
</evidence>
<evidence type="ECO:0000313" key="16">
    <source>
        <dbReference type="Ensembl" id="ENSACLP00000072733.1"/>
    </source>
</evidence>
<reference evidence="16" key="4">
    <citation type="submission" date="2025-09" db="UniProtKB">
        <authorList>
            <consortium name="Ensembl"/>
        </authorList>
    </citation>
    <scope>IDENTIFICATION</scope>
</reference>
<keyword evidence="5" id="KW-0007">Acetylation</keyword>
<evidence type="ECO:0000256" key="12">
    <source>
        <dbReference type="ARBA" id="ARBA00036388"/>
    </source>
</evidence>
<comment type="subcellular location">
    <subcellularLocation>
        <location evidence="2">Endoplasmic reticulum membrane</location>
    </subcellularLocation>
    <subcellularLocation>
        <location evidence="1">Golgi apparatus membrane</location>
    </subcellularLocation>
</comment>
<evidence type="ECO:0000256" key="2">
    <source>
        <dbReference type="ARBA" id="ARBA00004586"/>
    </source>
</evidence>
<evidence type="ECO:0000256" key="11">
    <source>
        <dbReference type="ARBA" id="ARBA00024146"/>
    </source>
</evidence>
<dbReference type="SUPFAM" id="SSF55961">
    <property type="entry name" value="Bet v1-like"/>
    <property type="match status" value="1"/>
</dbReference>
<keyword evidence="9" id="KW-0472">Membrane</keyword>
<dbReference type="InterPro" id="IPR023393">
    <property type="entry name" value="START-like_dom_sf"/>
</dbReference>
<evidence type="ECO:0000256" key="8">
    <source>
        <dbReference type="ARBA" id="ARBA00023121"/>
    </source>
</evidence>
<evidence type="ECO:0000256" key="14">
    <source>
        <dbReference type="ARBA" id="ARBA00041171"/>
    </source>
</evidence>
<comment type="catalytic activity">
    <reaction evidence="10">
        <text>a 1,2-diacyl-sn-glycero-3-phosphocholine(in) = a 1,2-diacyl-sn-glycero-3-phosphocholine(out)</text>
        <dbReference type="Rhea" id="RHEA:38571"/>
        <dbReference type="ChEBI" id="CHEBI:57643"/>
    </reaction>
    <physiologicalReaction direction="left-to-right" evidence="10">
        <dbReference type="Rhea" id="RHEA:38572"/>
    </physiologicalReaction>
</comment>
<keyword evidence="7" id="KW-0445">Lipid transport</keyword>
<evidence type="ECO:0000259" key="15">
    <source>
        <dbReference type="Pfam" id="PF02121"/>
    </source>
</evidence>
<comment type="catalytic activity">
    <reaction evidence="12">
        <text>an N-(acyl)-sphingosylphosphocholine(in) = an N-(acyl)-sphingosylphosphocholine(out)</text>
        <dbReference type="Rhea" id="RHEA:43776"/>
        <dbReference type="ChEBI" id="CHEBI:64583"/>
    </reaction>
    <physiologicalReaction direction="left-to-right" evidence="12">
        <dbReference type="Rhea" id="RHEA:43777"/>
    </physiologicalReaction>
</comment>
<keyword evidence="8" id="KW-0446">Lipid-binding</keyword>
<dbReference type="Pfam" id="PF02121">
    <property type="entry name" value="IP_trans"/>
    <property type="match status" value="1"/>
</dbReference>
<evidence type="ECO:0000256" key="9">
    <source>
        <dbReference type="ARBA" id="ARBA00023136"/>
    </source>
</evidence>
<reference evidence="16" key="3">
    <citation type="submission" date="2025-08" db="UniProtKB">
        <authorList>
            <consortium name="Ensembl"/>
        </authorList>
    </citation>
    <scope>IDENTIFICATION</scope>
</reference>
<dbReference type="PANTHER" id="PTHR10658:SF27">
    <property type="entry name" value="PHOSPHATIDYLINOSITOL TRANSFER PROTEIN BETA ISOFORM"/>
    <property type="match status" value="1"/>
</dbReference>
<dbReference type="Gene3D" id="3.30.530.20">
    <property type="match status" value="1"/>
</dbReference>
<reference evidence="17" key="2">
    <citation type="submission" date="2023-03" db="EMBL/GenBank/DDBJ databases">
        <authorList>
            <consortium name="Wellcome Sanger Institute Data Sharing"/>
        </authorList>
    </citation>
    <scope>NUCLEOTIDE SEQUENCE [LARGE SCALE GENOMIC DNA]</scope>
</reference>
<dbReference type="Proteomes" id="UP000265100">
    <property type="component" value="Chromosome 7"/>
</dbReference>
<dbReference type="PRINTS" id="PR00391">
    <property type="entry name" value="PITRANSFER"/>
</dbReference>
<proteinExistence type="inferred from homology"/>
<dbReference type="GO" id="GO:0035091">
    <property type="term" value="F:phosphatidylinositol binding"/>
    <property type="evidence" value="ECO:0007669"/>
    <property type="project" value="TreeGrafter"/>
</dbReference>
<keyword evidence="4" id="KW-0256">Endoplasmic reticulum</keyword>
<comment type="similarity">
    <text evidence="13">Belongs to the PtdIns transfer protein family. PI transfer class I subfamily.</text>
</comment>
<dbReference type="InterPro" id="IPR055261">
    <property type="entry name" value="PI_transfer_N"/>
</dbReference>
<dbReference type="GO" id="GO:0005789">
    <property type="term" value="C:endoplasmic reticulum membrane"/>
    <property type="evidence" value="ECO:0007669"/>
    <property type="project" value="UniProtKB-SubCell"/>
</dbReference>
<dbReference type="GeneTree" id="ENSGT00940000155101"/>
<evidence type="ECO:0000256" key="6">
    <source>
        <dbReference type="ARBA" id="ARBA00023034"/>
    </source>
</evidence>
<evidence type="ECO:0000256" key="5">
    <source>
        <dbReference type="ARBA" id="ARBA00022990"/>
    </source>
</evidence>
<keyword evidence="17" id="KW-1185">Reference proteome</keyword>
<dbReference type="GO" id="GO:0008525">
    <property type="term" value="F:phosphatidylcholine transporter activity"/>
    <property type="evidence" value="ECO:0007669"/>
    <property type="project" value="TreeGrafter"/>
</dbReference>
<comment type="catalytic activity">
    <reaction evidence="11">
        <text>a 1,2-diacyl-sn-glycero-3-phospho-(1D-myo-inositol)(in) = a 1,2-diacyl-sn-glycero-3-phospho-(1D-myo-inositol)(out)</text>
        <dbReference type="Rhea" id="RHEA:38691"/>
        <dbReference type="ChEBI" id="CHEBI:57880"/>
    </reaction>
    <physiologicalReaction direction="left-to-right" evidence="11">
        <dbReference type="Rhea" id="RHEA:38692"/>
    </physiologicalReaction>
</comment>
<dbReference type="GO" id="GO:0008526">
    <property type="term" value="F:phosphatidylinositol transfer activity"/>
    <property type="evidence" value="ECO:0007669"/>
    <property type="project" value="TreeGrafter"/>
</dbReference>
<evidence type="ECO:0000313" key="17">
    <source>
        <dbReference type="Proteomes" id="UP000265100"/>
    </source>
</evidence>
<evidence type="ECO:0000256" key="10">
    <source>
        <dbReference type="ARBA" id="ARBA00023723"/>
    </source>
</evidence>
<dbReference type="PANTHER" id="PTHR10658">
    <property type="entry name" value="PHOSPHATIDYLINOSITOL TRANSFER PROTEIN"/>
    <property type="match status" value="1"/>
</dbReference>
<reference evidence="16 17" key="1">
    <citation type="submission" date="2018-05" db="EMBL/GenBank/DDBJ databases">
        <authorList>
            <person name="Datahose"/>
        </authorList>
    </citation>
    <scope>NUCLEOTIDE SEQUENCE</scope>
</reference>
<protein>
    <recommendedName>
        <fullName evidence="14">Phosphatidylinositol transfer protein beta isoform</fullName>
    </recommendedName>
</protein>
<sequence length="297" mass="34392">MASNLSVRKYAIDSLVDASDQLPTALPVSCFPTSWLASQAAIVEVLCMIQMFSPVFHHPGLQLTTVDLLIQRSTASGRITLTRTCSRWKADSCTAMTNSSRLRKKDYQLQSETGKFERSIEQEPLVTNEYMKDDFMIKIETWHKPDMGTVENVHELDEQTWRTVEVVPIDIANKEEVAPGDYKPEEDPALFHSAKTDRGPLGPEWKSELKADCPYMCAYKLVTVKFKWWGLQTKVENFIHRQEKRIFTNFHRQLFCWIDKWVGLTMEDIRRMEEETQKELEEMRQKGDVRGTCATDE</sequence>
<name>A0AAX7URN9_ASTCA</name>
<dbReference type="InterPro" id="IPR001666">
    <property type="entry name" value="PI_transfer"/>
</dbReference>
<keyword evidence="3" id="KW-0813">Transport</keyword>
<feature type="domain" description="Phosphatidylinositol transfer protein N-terminal" evidence="15">
    <location>
        <begin position="126"/>
        <end position="278"/>
    </location>
</feature>
<dbReference type="GO" id="GO:0000139">
    <property type="term" value="C:Golgi membrane"/>
    <property type="evidence" value="ECO:0007669"/>
    <property type="project" value="UniProtKB-SubCell"/>
</dbReference>
<dbReference type="Ensembl" id="ENSACLT00000068420.1">
    <property type="protein sequence ID" value="ENSACLP00000072733.1"/>
    <property type="gene ID" value="ENSACLG00000024152.2"/>
</dbReference>
<evidence type="ECO:0000256" key="4">
    <source>
        <dbReference type="ARBA" id="ARBA00022824"/>
    </source>
</evidence>
<accession>A0AAX7URN9</accession>
<evidence type="ECO:0000256" key="3">
    <source>
        <dbReference type="ARBA" id="ARBA00022448"/>
    </source>
</evidence>